<keyword evidence="2" id="KW-0732">Signal</keyword>
<evidence type="ECO:0000256" key="2">
    <source>
        <dbReference type="SAM" id="SignalP"/>
    </source>
</evidence>
<feature type="region of interest" description="Disordered" evidence="1">
    <location>
        <begin position="1"/>
        <end position="21"/>
    </location>
</feature>
<reference evidence="4" key="2">
    <citation type="submission" date="2021-04" db="EMBL/GenBank/DDBJ databases">
        <authorList>
            <person name="Gilroy R."/>
        </authorList>
    </citation>
    <scope>NUCLEOTIDE SEQUENCE</scope>
    <source>
        <strain evidence="4">ChiHejej3B27-3195</strain>
    </source>
</reference>
<name>A0A9D1RYP2_9MICC</name>
<evidence type="ECO:0000256" key="1">
    <source>
        <dbReference type="SAM" id="MobiDB-lite"/>
    </source>
</evidence>
<dbReference type="GO" id="GO:0006508">
    <property type="term" value="P:proteolysis"/>
    <property type="evidence" value="ECO:0007669"/>
    <property type="project" value="InterPro"/>
</dbReference>
<dbReference type="InterPro" id="IPR058193">
    <property type="entry name" value="VanY/YodJ_core_dom"/>
</dbReference>
<feature type="domain" description="D-alanyl-D-alanine carboxypeptidase-like core" evidence="3">
    <location>
        <begin position="117"/>
        <end position="245"/>
    </location>
</feature>
<dbReference type="EMBL" id="DXGD01000025">
    <property type="protein sequence ID" value="HIW98626.1"/>
    <property type="molecule type" value="Genomic_DNA"/>
</dbReference>
<proteinExistence type="predicted"/>
<dbReference type="InterPro" id="IPR009045">
    <property type="entry name" value="Zn_M74/Hedgehog-like"/>
</dbReference>
<dbReference type="AlphaFoldDB" id="A0A9D1RYP2"/>
<dbReference type="Proteomes" id="UP000824151">
    <property type="component" value="Unassembled WGS sequence"/>
</dbReference>
<evidence type="ECO:0000259" key="3">
    <source>
        <dbReference type="Pfam" id="PF02557"/>
    </source>
</evidence>
<organism evidence="4 5">
    <name type="scientific">Candidatus Nesterenkonia stercoripullorum</name>
    <dbReference type="NCBI Taxonomy" id="2838701"/>
    <lineage>
        <taxon>Bacteria</taxon>
        <taxon>Bacillati</taxon>
        <taxon>Actinomycetota</taxon>
        <taxon>Actinomycetes</taxon>
        <taxon>Micrococcales</taxon>
        <taxon>Micrococcaceae</taxon>
        <taxon>Nesterenkonia</taxon>
    </lineage>
</organism>
<gene>
    <name evidence="4" type="ORF">H9871_00620</name>
</gene>
<comment type="caution">
    <text evidence="4">The sequence shown here is derived from an EMBL/GenBank/DDBJ whole genome shotgun (WGS) entry which is preliminary data.</text>
</comment>
<reference evidence="4" key="1">
    <citation type="journal article" date="2021" name="PeerJ">
        <title>Extensive microbial diversity within the chicken gut microbiome revealed by metagenomics and culture.</title>
        <authorList>
            <person name="Gilroy R."/>
            <person name="Ravi A."/>
            <person name="Getino M."/>
            <person name="Pursley I."/>
            <person name="Horton D.L."/>
            <person name="Alikhan N.F."/>
            <person name="Baker D."/>
            <person name="Gharbi K."/>
            <person name="Hall N."/>
            <person name="Watson M."/>
            <person name="Adriaenssens E.M."/>
            <person name="Foster-Nyarko E."/>
            <person name="Jarju S."/>
            <person name="Secka A."/>
            <person name="Antonio M."/>
            <person name="Oren A."/>
            <person name="Chaudhuri R.R."/>
            <person name="La Ragione R."/>
            <person name="Hildebrand F."/>
            <person name="Pallen M.J."/>
        </authorList>
    </citation>
    <scope>NUCLEOTIDE SEQUENCE</scope>
    <source>
        <strain evidence="4">ChiHejej3B27-3195</strain>
    </source>
</reference>
<evidence type="ECO:0000313" key="5">
    <source>
        <dbReference type="Proteomes" id="UP000824151"/>
    </source>
</evidence>
<feature type="region of interest" description="Disordered" evidence="1">
    <location>
        <begin position="35"/>
        <end position="117"/>
    </location>
</feature>
<protein>
    <submittedName>
        <fullName evidence="4">M15 family metallopeptidase</fullName>
    </submittedName>
</protein>
<dbReference type="GO" id="GO:0008233">
    <property type="term" value="F:peptidase activity"/>
    <property type="evidence" value="ECO:0007669"/>
    <property type="project" value="InterPro"/>
</dbReference>
<dbReference type="PANTHER" id="PTHR34385:SF1">
    <property type="entry name" value="PEPTIDOGLYCAN L-ALANYL-D-GLUTAMATE ENDOPEPTIDASE CWLK"/>
    <property type="match status" value="1"/>
</dbReference>
<dbReference type="CDD" id="cd14852">
    <property type="entry name" value="LD-carboxypeptidase"/>
    <property type="match status" value="1"/>
</dbReference>
<feature type="chain" id="PRO_5038679660" evidence="2">
    <location>
        <begin position="40"/>
        <end position="275"/>
    </location>
</feature>
<dbReference type="Pfam" id="PF02557">
    <property type="entry name" value="VanY"/>
    <property type="match status" value="1"/>
</dbReference>
<dbReference type="InterPro" id="IPR052179">
    <property type="entry name" value="DD-CPase-like"/>
</dbReference>
<dbReference type="SUPFAM" id="SSF55166">
    <property type="entry name" value="Hedgehog/DD-peptidase"/>
    <property type="match status" value="1"/>
</dbReference>
<dbReference type="Gene3D" id="3.30.1380.10">
    <property type="match status" value="1"/>
</dbReference>
<accession>A0A9D1RYP2</accession>
<feature type="compositionally biased region" description="Acidic residues" evidence="1">
    <location>
        <begin position="95"/>
        <end position="106"/>
    </location>
</feature>
<dbReference type="InterPro" id="IPR003709">
    <property type="entry name" value="VanY-like_core_dom"/>
</dbReference>
<dbReference type="PANTHER" id="PTHR34385">
    <property type="entry name" value="D-ALANYL-D-ALANINE CARBOXYPEPTIDASE"/>
    <property type="match status" value="1"/>
</dbReference>
<evidence type="ECO:0000313" key="4">
    <source>
        <dbReference type="EMBL" id="HIW98626.1"/>
    </source>
</evidence>
<feature type="signal peptide" evidence="2">
    <location>
        <begin position="1"/>
        <end position="39"/>
    </location>
</feature>
<sequence length="275" mass="29082">MALTLQRSTSRSSRLPVRQPLTGAATVTAALLLMSGCSADSSEEEDETSGQSQSPEGPSAEDPGGDGSGGNERVSEASAAPGSVHVLVNKATPLDPEDYEPEDLEVPDVPQDNGGQELSHDAAKALEALFAAAESEGLSLSLVSAYRGFDYQETVYNGYVAESGQEAADAVSARPGHSEHQTGLAADISFAGNEDCLLRKCFAETEEGQWLAENGPDHGFIIRYPEGDTDVTGFDYEPWHLRYLGEETAAAVEESGLPLEEYWGEPAAPDYPDAP</sequence>